<evidence type="ECO:0000256" key="2">
    <source>
        <dbReference type="PROSITE-ProRule" id="PRU00335"/>
    </source>
</evidence>
<dbReference type="InterPro" id="IPR050624">
    <property type="entry name" value="HTH-type_Tx_Regulator"/>
</dbReference>
<dbReference type="GO" id="GO:0003677">
    <property type="term" value="F:DNA binding"/>
    <property type="evidence" value="ECO:0007669"/>
    <property type="project" value="UniProtKB-UniRule"/>
</dbReference>
<dbReference type="PROSITE" id="PS50977">
    <property type="entry name" value="HTH_TETR_2"/>
    <property type="match status" value="1"/>
</dbReference>
<dbReference type="EMBL" id="FMUR01000013">
    <property type="protein sequence ID" value="SCY34357.1"/>
    <property type="molecule type" value="Genomic_DNA"/>
</dbReference>
<sequence>MVQKKDWLIMAVRDTSIDPRLLESARKHFREKGFLGAQLSDICKDAGVTTGAIYNRYKGKEGLFEAVVKDTVDSMNSILEEAKTVDPNKLSDKELIGVWDNTEENTRLWNKRLMDMKDGLELVLKCSEGTKYSHFHEQWLEKMSDIDYDYLKALQDRELADKKISRKELHVLVSALWKLYTEPIVHGMSDKEIEHHCKVVGDLFNWSKAVGIKK</sequence>
<dbReference type="Pfam" id="PF00440">
    <property type="entry name" value="TetR_N"/>
    <property type="match status" value="1"/>
</dbReference>
<organism evidence="4 5">
    <name type="scientific">Butyrivibrio hungatei</name>
    <dbReference type="NCBI Taxonomy" id="185008"/>
    <lineage>
        <taxon>Bacteria</taxon>
        <taxon>Bacillati</taxon>
        <taxon>Bacillota</taxon>
        <taxon>Clostridia</taxon>
        <taxon>Lachnospirales</taxon>
        <taxon>Lachnospiraceae</taxon>
        <taxon>Butyrivibrio</taxon>
    </lineage>
</organism>
<evidence type="ECO:0000313" key="4">
    <source>
        <dbReference type="EMBL" id="SCY34357.1"/>
    </source>
</evidence>
<gene>
    <name evidence="4" type="ORF">SAMN02910451_02260</name>
</gene>
<dbReference type="PRINTS" id="PR00455">
    <property type="entry name" value="HTHTETR"/>
</dbReference>
<feature type="domain" description="HTH tetR-type" evidence="3">
    <location>
        <begin position="15"/>
        <end position="75"/>
    </location>
</feature>
<dbReference type="AlphaFoldDB" id="A0A1G5F568"/>
<dbReference type="PANTHER" id="PTHR43479">
    <property type="entry name" value="ACREF/ENVCD OPERON REPRESSOR-RELATED"/>
    <property type="match status" value="1"/>
</dbReference>
<dbReference type="InterPro" id="IPR009057">
    <property type="entry name" value="Homeodomain-like_sf"/>
</dbReference>
<keyword evidence="1 2" id="KW-0238">DNA-binding</keyword>
<dbReference type="Proteomes" id="UP000183047">
    <property type="component" value="Unassembled WGS sequence"/>
</dbReference>
<protein>
    <submittedName>
        <fullName evidence="4">Transcriptional regulator, TetR family</fullName>
    </submittedName>
</protein>
<feature type="DNA-binding region" description="H-T-H motif" evidence="2">
    <location>
        <begin position="38"/>
        <end position="57"/>
    </location>
</feature>
<dbReference type="InterPro" id="IPR001647">
    <property type="entry name" value="HTH_TetR"/>
</dbReference>
<dbReference type="PANTHER" id="PTHR43479:SF11">
    <property type="entry name" value="ACREF_ENVCD OPERON REPRESSOR-RELATED"/>
    <property type="match status" value="1"/>
</dbReference>
<dbReference type="OrthoDB" id="494991at2"/>
<name>A0A1G5F568_9FIRM</name>
<accession>A0A1G5F568</accession>
<reference evidence="5" key="1">
    <citation type="submission" date="2016-10" db="EMBL/GenBank/DDBJ databases">
        <authorList>
            <person name="Varghese N."/>
            <person name="Submissions S."/>
        </authorList>
    </citation>
    <scope>NUCLEOTIDE SEQUENCE [LARGE SCALE GENOMIC DNA]</scope>
    <source>
        <strain evidence="5">XBD2006</strain>
    </source>
</reference>
<evidence type="ECO:0000259" key="3">
    <source>
        <dbReference type="PROSITE" id="PS50977"/>
    </source>
</evidence>
<evidence type="ECO:0000256" key="1">
    <source>
        <dbReference type="ARBA" id="ARBA00023125"/>
    </source>
</evidence>
<dbReference type="Gene3D" id="1.10.357.10">
    <property type="entry name" value="Tetracycline Repressor, domain 2"/>
    <property type="match status" value="1"/>
</dbReference>
<proteinExistence type="predicted"/>
<dbReference type="SUPFAM" id="SSF46689">
    <property type="entry name" value="Homeodomain-like"/>
    <property type="match status" value="1"/>
</dbReference>
<keyword evidence="5" id="KW-1185">Reference proteome</keyword>
<evidence type="ECO:0000313" key="5">
    <source>
        <dbReference type="Proteomes" id="UP000183047"/>
    </source>
</evidence>